<evidence type="ECO:0000313" key="2">
    <source>
        <dbReference type="Proteomes" id="UP001253193"/>
    </source>
</evidence>
<dbReference type="RefSeq" id="WP_311020779.1">
    <property type="nucleotide sequence ID" value="NZ_JAUHGG010000012.1"/>
</dbReference>
<proteinExistence type="predicted"/>
<accession>A0AAW8Q7S4</accession>
<dbReference type="AlphaFoldDB" id="A0AAW8Q7S4"/>
<dbReference type="EMBL" id="JAUHGG010000012">
    <property type="protein sequence ID" value="MDS1823754.1"/>
    <property type="molecule type" value="Genomic_DNA"/>
</dbReference>
<gene>
    <name evidence="1" type="ORF">QX249_24220</name>
</gene>
<sequence>MVKVSTAEGRNLKRSRRLQKKLFVGEFKVETHLIFGKFKPLSGSTQDEKDDEYFERMDEITDRIIAIGGYPSISELCGDDAIIHVDVSTKTSNEDVIKLAKETEWLTDKVVTDRKDAFYDPVWDEDEFTDLKHWPVIAKID</sequence>
<dbReference type="Proteomes" id="UP001253193">
    <property type="component" value="Unassembled WGS sequence"/>
</dbReference>
<reference evidence="1" key="1">
    <citation type="submission" date="2023-06" db="EMBL/GenBank/DDBJ databases">
        <title>Genomic Diversity of Vibrio spp. and Metagenomic Analysis of Pathogens in Florida Gulf Coastal Waters Following Hurricane Ian.</title>
        <authorList>
            <person name="Brumfield K.D."/>
        </authorList>
    </citation>
    <scope>NUCLEOTIDE SEQUENCE</scope>
    <source>
        <strain evidence="1">WBS2B-138</strain>
    </source>
</reference>
<evidence type="ECO:0000313" key="1">
    <source>
        <dbReference type="EMBL" id="MDS1823754.1"/>
    </source>
</evidence>
<comment type="caution">
    <text evidence="1">The sequence shown here is derived from an EMBL/GenBank/DDBJ whole genome shotgun (WGS) entry which is preliminary data.</text>
</comment>
<name>A0AAW8Q7S4_VIBPH</name>
<organism evidence="1 2">
    <name type="scientific">Vibrio parahaemolyticus</name>
    <dbReference type="NCBI Taxonomy" id="670"/>
    <lineage>
        <taxon>Bacteria</taxon>
        <taxon>Pseudomonadati</taxon>
        <taxon>Pseudomonadota</taxon>
        <taxon>Gammaproteobacteria</taxon>
        <taxon>Vibrionales</taxon>
        <taxon>Vibrionaceae</taxon>
        <taxon>Vibrio</taxon>
    </lineage>
</organism>
<protein>
    <submittedName>
        <fullName evidence="1">Uncharacterized protein</fullName>
    </submittedName>
</protein>